<dbReference type="SUPFAM" id="SSF52972">
    <property type="entry name" value="ITPase-like"/>
    <property type="match status" value="1"/>
</dbReference>
<dbReference type="GO" id="GO:0047429">
    <property type="term" value="F:nucleoside triphosphate diphosphatase activity"/>
    <property type="evidence" value="ECO:0007669"/>
    <property type="project" value="UniProtKB-EC"/>
</dbReference>
<name>A0A3S8ZBG6_9ACTO</name>
<keyword evidence="3" id="KW-0963">Cytoplasm</keyword>
<dbReference type="PANTHER" id="PTHR43213">
    <property type="entry name" value="BIFUNCTIONAL DTTP/UTP PYROPHOSPHATASE/METHYLTRANSFERASE PROTEIN-RELATED"/>
    <property type="match status" value="1"/>
</dbReference>
<comment type="similarity">
    <text evidence="3">Belongs to the Maf family.</text>
</comment>
<evidence type="ECO:0000256" key="3">
    <source>
        <dbReference type="HAMAP-Rule" id="MF_00528"/>
    </source>
</evidence>
<comment type="catalytic activity">
    <reaction evidence="3">
        <text>a 2'-deoxyribonucleoside 5'-triphosphate + H2O = a 2'-deoxyribonucleoside 5'-phosphate + diphosphate + H(+)</text>
        <dbReference type="Rhea" id="RHEA:44644"/>
        <dbReference type="ChEBI" id="CHEBI:15377"/>
        <dbReference type="ChEBI" id="CHEBI:15378"/>
        <dbReference type="ChEBI" id="CHEBI:33019"/>
        <dbReference type="ChEBI" id="CHEBI:61560"/>
        <dbReference type="ChEBI" id="CHEBI:65317"/>
        <dbReference type="EC" id="3.6.1.9"/>
    </reaction>
</comment>
<dbReference type="PANTHER" id="PTHR43213:SF5">
    <property type="entry name" value="BIFUNCTIONAL DTTP_UTP PYROPHOSPHATASE_METHYLTRANSFERASE PROTEIN-RELATED"/>
    <property type="match status" value="1"/>
</dbReference>
<comment type="cofactor">
    <cofactor evidence="1 3">
        <name>a divalent metal cation</name>
        <dbReference type="ChEBI" id="CHEBI:60240"/>
    </cofactor>
</comment>
<accession>A0A3S8ZBG6</accession>
<evidence type="ECO:0000313" key="4">
    <source>
        <dbReference type="EMBL" id="AZN30822.1"/>
    </source>
</evidence>
<dbReference type="OrthoDB" id="3527985at2"/>
<protein>
    <recommendedName>
        <fullName evidence="3">Nucleoside triphosphate pyrophosphatase</fullName>
        <ecNumber evidence="3">3.6.1.9</ecNumber>
    </recommendedName>
    <alternativeName>
        <fullName evidence="3">Nucleotide pyrophosphatase</fullName>
        <shortName evidence="3">Nucleotide PPase</shortName>
    </alternativeName>
</protein>
<evidence type="ECO:0000256" key="2">
    <source>
        <dbReference type="ARBA" id="ARBA00022801"/>
    </source>
</evidence>
<organism evidence="4 5">
    <name type="scientific">Flaviflexus salsibiostraticola</name>
    <dbReference type="NCBI Taxonomy" id="1282737"/>
    <lineage>
        <taxon>Bacteria</taxon>
        <taxon>Bacillati</taxon>
        <taxon>Actinomycetota</taxon>
        <taxon>Actinomycetes</taxon>
        <taxon>Actinomycetales</taxon>
        <taxon>Actinomycetaceae</taxon>
        <taxon>Flaviflexus</taxon>
    </lineage>
</organism>
<proteinExistence type="inferred from homology"/>
<comment type="subcellular location">
    <subcellularLocation>
        <location evidence="3">Cytoplasm</location>
    </subcellularLocation>
</comment>
<dbReference type="InterPro" id="IPR003697">
    <property type="entry name" value="Maf-like"/>
</dbReference>
<dbReference type="GO" id="GO:0005737">
    <property type="term" value="C:cytoplasm"/>
    <property type="evidence" value="ECO:0007669"/>
    <property type="project" value="UniProtKB-SubCell"/>
</dbReference>
<dbReference type="NCBIfam" id="TIGR00172">
    <property type="entry name" value="maf"/>
    <property type="match status" value="1"/>
</dbReference>
<comment type="caution">
    <text evidence="3">Lacks conserved residue(s) required for the propagation of feature annotation.</text>
</comment>
<dbReference type="Pfam" id="PF02545">
    <property type="entry name" value="Maf"/>
    <property type="match status" value="1"/>
</dbReference>
<comment type="catalytic activity">
    <reaction evidence="3">
        <text>a ribonucleoside 5'-triphosphate + H2O = a ribonucleoside 5'-phosphate + diphosphate + H(+)</text>
        <dbReference type="Rhea" id="RHEA:23996"/>
        <dbReference type="ChEBI" id="CHEBI:15377"/>
        <dbReference type="ChEBI" id="CHEBI:15378"/>
        <dbReference type="ChEBI" id="CHEBI:33019"/>
        <dbReference type="ChEBI" id="CHEBI:58043"/>
        <dbReference type="ChEBI" id="CHEBI:61557"/>
        <dbReference type="EC" id="3.6.1.9"/>
    </reaction>
</comment>
<dbReference type="GO" id="GO:0009117">
    <property type="term" value="P:nucleotide metabolic process"/>
    <property type="evidence" value="ECO:0007669"/>
    <property type="project" value="UniProtKB-KW"/>
</dbReference>
<dbReference type="Proteomes" id="UP000270021">
    <property type="component" value="Chromosome"/>
</dbReference>
<dbReference type="KEGG" id="fsl:EJO69_11300"/>
<keyword evidence="3" id="KW-0546">Nucleotide metabolism</keyword>
<feature type="active site" description="Proton acceptor" evidence="3">
    <location>
        <position position="72"/>
    </location>
</feature>
<keyword evidence="2 3" id="KW-0378">Hydrolase</keyword>
<dbReference type="Gene3D" id="3.90.950.10">
    <property type="match status" value="1"/>
</dbReference>
<dbReference type="CDD" id="cd00555">
    <property type="entry name" value="Maf"/>
    <property type="match status" value="1"/>
</dbReference>
<evidence type="ECO:0000313" key="5">
    <source>
        <dbReference type="Proteomes" id="UP000270021"/>
    </source>
</evidence>
<dbReference type="HAMAP" id="MF_00528">
    <property type="entry name" value="Maf"/>
    <property type="match status" value="1"/>
</dbReference>
<sequence>MKLCLASASPGRFTVLTGAGITPEVIVSDVDEDAILDRMPEAPAPDIVLALARAKAEAVAASHGRSLVIGCDSMFVMDGQILGKPYTPDVARTRLRAMAGRAGVLFTGHWLIAPSGAFGGVSDATVHVAPMTDAEIEAYIATGEPLHVAGSFTIDGYGGPFIERLEGDPHGVTGLSLPLLRRLLTQAGLSVTELWDGI</sequence>
<evidence type="ECO:0000256" key="1">
    <source>
        <dbReference type="ARBA" id="ARBA00001968"/>
    </source>
</evidence>
<dbReference type="AlphaFoldDB" id="A0A3S8ZBG6"/>
<dbReference type="RefSeq" id="WP_126041900.1">
    <property type="nucleotide sequence ID" value="NZ_CP034438.1"/>
</dbReference>
<reference evidence="4 5" key="1">
    <citation type="submission" date="2018-12" db="EMBL/GenBank/DDBJ databases">
        <title>Complete genome sequence of Flaviflexus salsibiostraticola KCTC 33148.</title>
        <authorList>
            <person name="Bae J.-W."/>
        </authorList>
    </citation>
    <scope>NUCLEOTIDE SEQUENCE [LARGE SCALE GENOMIC DNA]</scope>
    <source>
        <strain evidence="4 5">KCTC 33148</strain>
    </source>
</reference>
<dbReference type="PIRSF" id="PIRSF006305">
    <property type="entry name" value="Maf"/>
    <property type="match status" value="1"/>
</dbReference>
<dbReference type="EC" id="3.6.1.9" evidence="3"/>
<comment type="function">
    <text evidence="3">Nucleoside triphosphate pyrophosphatase. May have a dual role in cell division arrest and in preventing the incorporation of modified nucleotides into cellular nucleic acids.</text>
</comment>
<dbReference type="InterPro" id="IPR029001">
    <property type="entry name" value="ITPase-like_fam"/>
</dbReference>
<dbReference type="EMBL" id="CP034438">
    <property type="protein sequence ID" value="AZN30822.1"/>
    <property type="molecule type" value="Genomic_DNA"/>
</dbReference>
<gene>
    <name evidence="4" type="ORF">EJO69_11300</name>
</gene>
<keyword evidence="5" id="KW-1185">Reference proteome</keyword>